<gene>
    <name evidence="2" type="ORF">PMKS-003456</name>
</gene>
<dbReference type="OrthoDB" id="3995391at2759"/>
<dbReference type="AlphaFoldDB" id="A0A1Q2YK84"/>
<feature type="compositionally biased region" description="Basic residues" evidence="1">
    <location>
        <begin position="435"/>
        <end position="446"/>
    </location>
</feature>
<feature type="compositionally biased region" description="Basic and acidic residues" evidence="1">
    <location>
        <begin position="200"/>
        <end position="212"/>
    </location>
</feature>
<feature type="region of interest" description="Disordered" evidence="1">
    <location>
        <begin position="142"/>
        <end position="164"/>
    </location>
</feature>
<reference evidence="2 3" key="1">
    <citation type="submission" date="2016-08" db="EMBL/GenBank/DDBJ databases">
        <title>Whole genome shotgun sequence of Pichia membranifaciens KS47-1.</title>
        <authorList>
            <person name="Konishi M."/>
            <person name="Ishida M."/>
            <person name="Arakawa T."/>
            <person name="Kato Y."/>
            <person name="Horiuchi J."/>
        </authorList>
    </citation>
    <scope>NUCLEOTIDE SEQUENCE [LARGE SCALE GENOMIC DNA]</scope>
    <source>
        <strain evidence="2 3">KS47-1</strain>
    </source>
</reference>
<feature type="region of interest" description="Disordered" evidence="1">
    <location>
        <begin position="550"/>
        <end position="585"/>
    </location>
</feature>
<feature type="region of interest" description="Disordered" evidence="1">
    <location>
        <begin position="333"/>
        <end position="411"/>
    </location>
</feature>
<feature type="compositionally biased region" description="Polar residues" evidence="1">
    <location>
        <begin position="333"/>
        <end position="342"/>
    </location>
</feature>
<dbReference type="Proteomes" id="UP000186136">
    <property type="component" value="Unassembled WGS sequence"/>
</dbReference>
<evidence type="ECO:0000256" key="1">
    <source>
        <dbReference type="SAM" id="MobiDB-lite"/>
    </source>
</evidence>
<keyword evidence="3" id="KW-1185">Reference proteome</keyword>
<feature type="compositionally biased region" description="Basic residues" evidence="1">
    <location>
        <begin position="380"/>
        <end position="389"/>
    </location>
</feature>
<feature type="compositionally biased region" description="Polar residues" evidence="1">
    <location>
        <begin position="142"/>
        <end position="154"/>
    </location>
</feature>
<feature type="compositionally biased region" description="Pro residues" evidence="1">
    <location>
        <begin position="571"/>
        <end position="585"/>
    </location>
</feature>
<organism evidence="2 3">
    <name type="scientific">Pichia membranifaciens</name>
    <dbReference type="NCBI Taxonomy" id="4926"/>
    <lineage>
        <taxon>Eukaryota</taxon>
        <taxon>Fungi</taxon>
        <taxon>Dikarya</taxon>
        <taxon>Ascomycota</taxon>
        <taxon>Saccharomycotina</taxon>
        <taxon>Pichiomycetes</taxon>
        <taxon>Pichiales</taxon>
        <taxon>Pichiaceae</taxon>
        <taxon>Pichia</taxon>
    </lineage>
</organism>
<feature type="compositionally biased region" description="Low complexity" evidence="1">
    <location>
        <begin position="343"/>
        <end position="357"/>
    </location>
</feature>
<dbReference type="EMBL" id="BDGI01000148">
    <property type="protein sequence ID" value="GAV29950.1"/>
    <property type="molecule type" value="Genomic_DNA"/>
</dbReference>
<accession>A0A1Q2YK84</accession>
<protein>
    <submittedName>
        <fullName evidence="2">Uncharacterized protein</fullName>
    </submittedName>
</protein>
<evidence type="ECO:0000313" key="2">
    <source>
        <dbReference type="EMBL" id="GAV29950.1"/>
    </source>
</evidence>
<feature type="compositionally biased region" description="Basic and acidic residues" evidence="1">
    <location>
        <begin position="550"/>
        <end position="560"/>
    </location>
</feature>
<sequence>MSQADKLQYILSSKDFMANMAAGLLMQKDAAIMGDEDVDLDSELMGDFPGAGQSISSIADSNMNFLTSFSKEEKLEIQKKLSIYDHTLKDTLDAIKSGKVKNEQALQPLFQNSPIDTDMSQLLKSFNSSRVKKLKVNDDISVSIQTTSDPQGTEENPHPSLYETKTKKAADQYTEQMIKIINHHKKFDNFLDEVQQIEDTSDKSKGAEKSGEYDPSNQDESCKLTLEYDRNGNLIHTGNEDALKSKINAQIVKALESLKLDYNLEEDIAGAIAKSFENNHHLLPKTEESSSESRAASDKKGLSIDTFTSQLEQYKERYMQQLEGLSSSAEFESYVSKTNQHPVQNSSEHVHSQQSESQHTRQQHAQNKKEDQEIADLKGQIRHVKHSKLSRNGLENPKLEYYSDPTPEQRQKLRRECMEKLRMQDLQLNEEVSKKSKRKKNKKKKNPSSSLASNGLGHTYISNSQSDAWLCELCEYKIVYGEVPVFLTEWLQKKANHHEKMETYQRYLLEQKKGRKLQQNKTHPECQNINHQHDHDGGCSHTHMHNHHFEQHHDDCHPHMESLSAHESLSLPPPPPPPPSNSINW</sequence>
<comment type="caution">
    <text evidence="2">The sequence shown here is derived from an EMBL/GenBank/DDBJ whole genome shotgun (WGS) entry which is preliminary data.</text>
</comment>
<evidence type="ECO:0000313" key="3">
    <source>
        <dbReference type="Proteomes" id="UP000186136"/>
    </source>
</evidence>
<feature type="compositionally biased region" description="Basic and acidic residues" evidence="1">
    <location>
        <begin position="367"/>
        <end position="376"/>
    </location>
</feature>
<proteinExistence type="predicted"/>
<feature type="region of interest" description="Disordered" evidence="1">
    <location>
        <begin position="424"/>
        <end position="457"/>
    </location>
</feature>
<feature type="region of interest" description="Disordered" evidence="1">
    <location>
        <begin position="199"/>
        <end position="220"/>
    </location>
</feature>
<name>A0A1Q2YK84_9ASCO</name>